<gene>
    <name evidence="2" type="ORF">Bca52824_027665</name>
</gene>
<reference evidence="2 3" key="1">
    <citation type="submission" date="2020-02" db="EMBL/GenBank/DDBJ databases">
        <authorList>
            <person name="Ma Q."/>
            <person name="Huang Y."/>
            <person name="Song X."/>
            <person name="Pei D."/>
        </authorList>
    </citation>
    <scope>NUCLEOTIDE SEQUENCE [LARGE SCALE GENOMIC DNA]</scope>
    <source>
        <strain evidence="2">Sxm20200214</strain>
        <tissue evidence="2">Leaf</tissue>
    </source>
</reference>
<feature type="region of interest" description="Disordered" evidence="1">
    <location>
        <begin position="1"/>
        <end position="49"/>
    </location>
</feature>
<name>A0A8X8AQK3_BRACI</name>
<feature type="compositionally biased region" description="Basic and acidic residues" evidence="1">
    <location>
        <begin position="1"/>
        <end position="12"/>
    </location>
</feature>
<evidence type="ECO:0000313" key="2">
    <source>
        <dbReference type="EMBL" id="KAG2307917.1"/>
    </source>
</evidence>
<accession>A0A8X8AQK3</accession>
<dbReference type="AlphaFoldDB" id="A0A8X8AQK3"/>
<dbReference type="EMBL" id="JAAMPC010000006">
    <property type="protein sequence ID" value="KAG2307917.1"/>
    <property type="molecule type" value="Genomic_DNA"/>
</dbReference>
<organism evidence="2 3">
    <name type="scientific">Brassica carinata</name>
    <name type="common">Ethiopian mustard</name>
    <name type="synonym">Abyssinian cabbage</name>
    <dbReference type="NCBI Taxonomy" id="52824"/>
    <lineage>
        <taxon>Eukaryota</taxon>
        <taxon>Viridiplantae</taxon>
        <taxon>Streptophyta</taxon>
        <taxon>Embryophyta</taxon>
        <taxon>Tracheophyta</taxon>
        <taxon>Spermatophyta</taxon>
        <taxon>Magnoliopsida</taxon>
        <taxon>eudicotyledons</taxon>
        <taxon>Gunneridae</taxon>
        <taxon>Pentapetalae</taxon>
        <taxon>rosids</taxon>
        <taxon>malvids</taxon>
        <taxon>Brassicales</taxon>
        <taxon>Brassicaceae</taxon>
        <taxon>Brassiceae</taxon>
        <taxon>Brassica</taxon>
    </lineage>
</organism>
<dbReference type="OrthoDB" id="10570117at2759"/>
<proteinExistence type="predicted"/>
<comment type="caution">
    <text evidence="2">The sequence shown here is derived from an EMBL/GenBank/DDBJ whole genome shotgun (WGS) entry which is preliminary data.</text>
</comment>
<protein>
    <submittedName>
        <fullName evidence="2">Uncharacterized protein</fullName>
    </submittedName>
</protein>
<dbReference type="Proteomes" id="UP000886595">
    <property type="component" value="Unassembled WGS sequence"/>
</dbReference>
<evidence type="ECO:0000256" key="1">
    <source>
        <dbReference type="SAM" id="MobiDB-lite"/>
    </source>
</evidence>
<keyword evidence="3" id="KW-1185">Reference proteome</keyword>
<sequence>MDLFDRDERNDIEIADPMVETENRDTEAGYETEYESGKQSKMDEDEDTSTTCFGFRCTPCFHKKMNNDGAPPPPPPPERVERVSSALRTAVSTLVVDISERVIQQPSNRQMPSVLVPAF</sequence>
<evidence type="ECO:0000313" key="3">
    <source>
        <dbReference type="Proteomes" id="UP000886595"/>
    </source>
</evidence>